<accession>A0A8J2JBJ4</accession>
<evidence type="ECO:0000313" key="6">
    <source>
        <dbReference type="EMBL" id="CAG7716516.1"/>
    </source>
</evidence>
<evidence type="ECO:0000259" key="5">
    <source>
        <dbReference type="PROSITE" id="PS50929"/>
    </source>
</evidence>
<feature type="non-terminal residue" evidence="6">
    <location>
        <position position="1"/>
    </location>
</feature>
<feature type="domain" description="ABC transmembrane type-1" evidence="5">
    <location>
        <begin position="1"/>
        <end position="64"/>
    </location>
</feature>
<name>A0A8J2JBJ4_9HEXA</name>
<protein>
    <recommendedName>
        <fullName evidence="5">ABC transmembrane type-1 domain-containing protein</fullName>
    </recommendedName>
</protein>
<dbReference type="Proteomes" id="UP000708208">
    <property type="component" value="Unassembled WGS sequence"/>
</dbReference>
<reference evidence="6" key="1">
    <citation type="submission" date="2021-06" db="EMBL/GenBank/DDBJ databases">
        <authorList>
            <person name="Hodson N. C."/>
            <person name="Mongue J. A."/>
            <person name="Jaron S. K."/>
        </authorList>
    </citation>
    <scope>NUCLEOTIDE SEQUENCE</scope>
</reference>
<gene>
    <name evidence="6" type="ORF">AFUS01_LOCUS6019</name>
</gene>
<feature type="non-terminal residue" evidence="6">
    <location>
        <position position="64"/>
    </location>
</feature>
<sequence>PSRLATRLARDAPIVKAAAGHRLATVVAALVTIVSALAIAFFFGWQLALAILAGFPILVFAGYI</sequence>
<keyword evidence="3 4" id="KW-0472">Membrane</keyword>
<evidence type="ECO:0000256" key="2">
    <source>
        <dbReference type="ARBA" id="ARBA00022989"/>
    </source>
</evidence>
<keyword evidence="1 4" id="KW-0812">Transmembrane</keyword>
<dbReference type="AlphaFoldDB" id="A0A8J2JBJ4"/>
<dbReference type="GO" id="GO:0016020">
    <property type="term" value="C:membrane"/>
    <property type="evidence" value="ECO:0007669"/>
    <property type="project" value="InterPro"/>
</dbReference>
<dbReference type="OrthoDB" id="6500128at2759"/>
<keyword evidence="2 4" id="KW-1133">Transmembrane helix</keyword>
<feature type="transmembrane region" description="Helical" evidence="4">
    <location>
        <begin position="47"/>
        <end position="63"/>
    </location>
</feature>
<evidence type="ECO:0000256" key="3">
    <source>
        <dbReference type="ARBA" id="ARBA00023136"/>
    </source>
</evidence>
<proteinExistence type="predicted"/>
<dbReference type="PROSITE" id="PS50929">
    <property type="entry name" value="ABC_TM1F"/>
    <property type="match status" value="1"/>
</dbReference>
<keyword evidence="7" id="KW-1185">Reference proteome</keyword>
<comment type="caution">
    <text evidence="6">The sequence shown here is derived from an EMBL/GenBank/DDBJ whole genome shotgun (WGS) entry which is preliminary data.</text>
</comment>
<dbReference type="InterPro" id="IPR011527">
    <property type="entry name" value="ABC1_TM_dom"/>
</dbReference>
<organism evidence="6 7">
    <name type="scientific">Allacma fusca</name>
    <dbReference type="NCBI Taxonomy" id="39272"/>
    <lineage>
        <taxon>Eukaryota</taxon>
        <taxon>Metazoa</taxon>
        <taxon>Ecdysozoa</taxon>
        <taxon>Arthropoda</taxon>
        <taxon>Hexapoda</taxon>
        <taxon>Collembola</taxon>
        <taxon>Symphypleona</taxon>
        <taxon>Sminthuridae</taxon>
        <taxon>Allacma</taxon>
    </lineage>
</organism>
<dbReference type="GO" id="GO:0005524">
    <property type="term" value="F:ATP binding"/>
    <property type="evidence" value="ECO:0007669"/>
    <property type="project" value="InterPro"/>
</dbReference>
<dbReference type="EMBL" id="CAJVCH010039131">
    <property type="protein sequence ID" value="CAG7716516.1"/>
    <property type="molecule type" value="Genomic_DNA"/>
</dbReference>
<dbReference type="GO" id="GO:0140359">
    <property type="term" value="F:ABC-type transporter activity"/>
    <property type="evidence" value="ECO:0007669"/>
    <property type="project" value="InterPro"/>
</dbReference>
<evidence type="ECO:0000256" key="1">
    <source>
        <dbReference type="ARBA" id="ARBA00022692"/>
    </source>
</evidence>
<feature type="transmembrane region" description="Helical" evidence="4">
    <location>
        <begin position="21"/>
        <end position="41"/>
    </location>
</feature>
<evidence type="ECO:0000256" key="4">
    <source>
        <dbReference type="SAM" id="Phobius"/>
    </source>
</evidence>
<evidence type="ECO:0000313" key="7">
    <source>
        <dbReference type="Proteomes" id="UP000708208"/>
    </source>
</evidence>
<dbReference type="Pfam" id="PF00664">
    <property type="entry name" value="ABC_membrane"/>
    <property type="match status" value="1"/>
</dbReference>